<dbReference type="EMBL" id="BMAW01010778">
    <property type="protein sequence ID" value="GFT20362.1"/>
    <property type="molecule type" value="Genomic_DNA"/>
</dbReference>
<name>A0A8X6TIB9_NEPPI</name>
<proteinExistence type="predicted"/>
<accession>A0A8X6TIB9</accession>
<evidence type="ECO:0000256" key="1">
    <source>
        <dbReference type="SAM" id="Phobius"/>
    </source>
</evidence>
<keyword evidence="1" id="KW-0472">Membrane</keyword>
<keyword evidence="1" id="KW-0812">Transmembrane</keyword>
<evidence type="ECO:0000313" key="3">
    <source>
        <dbReference type="Proteomes" id="UP000887013"/>
    </source>
</evidence>
<dbReference type="OrthoDB" id="10312597at2759"/>
<comment type="caution">
    <text evidence="2">The sequence shown here is derived from an EMBL/GenBank/DDBJ whole genome shotgun (WGS) entry which is preliminary data.</text>
</comment>
<keyword evidence="1" id="KW-1133">Transmembrane helix</keyword>
<reference evidence="2" key="1">
    <citation type="submission" date="2020-08" db="EMBL/GenBank/DDBJ databases">
        <title>Multicomponent nature underlies the extraordinary mechanical properties of spider dragline silk.</title>
        <authorList>
            <person name="Kono N."/>
            <person name="Nakamura H."/>
            <person name="Mori M."/>
            <person name="Yoshida Y."/>
            <person name="Ohtoshi R."/>
            <person name="Malay A.D."/>
            <person name="Moran D.A.P."/>
            <person name="Tomita M."/>
            <person name="Numata K."/>
            <person name="Arakawa K."/>
        </authorList>
    </citation>
    <scope>NUCLEOTIDE SEQUENCE</scope>
</reference>
<organism evidence="2 3">
    <name type="scientific">Nephila pilipes</name>
    <name type="common">Giant wood spider</name>
    <name type="synonym">Nephila maculata</name>
    <dbReference type="NCBI Taxonomy" id="299642"/>
    <lineage>
        <taxon>Eukaryota</taxon>
        <taxon>Metazoa</taxon>
        <taxon>Ecdysozoa</taxon>
        <taxon>Arthropoda</taxon>
        <taxon>Chelicerata</taxon>
        <taxon>Arachnida</taxon>
        <taxon>Araneae</taxon>
        <taxon>Araneomorphae</taxon>
        <taxon>Entelegynae</taxon>
        <taxon>Araneoidea</taxon>
        <taxon>Nephilidae</taxon>
        <taxon>Nephila</taxon>
    </lineage>
</organism>
<protein>
    <submittedName>
        <fullName evidence="2">Uncharacterized protein</fullName>
    </submittedName>
</protein>
<sequence length="468" mass="54032">MANLITAEHMGKCGDYPIFGVIDFLRSYKEKLSEILEEEEASQNCLTSELMTILGIPAPPTDFLKIQKVLRDESDTSRRCVGIFFLELFLKIYSGTWNLSKYRRYDYRSSNSKNTRRVSLFKEMRTAFRTLLHTGSEIMSEVVAISFLKDYLENVKNISKVTSVAYNFIACDIMRKLGASSTVDFSEIQETLSRMPLTRIYVESYCLGIILNLFNTNIYPYVESRDPIKKLWAASRQKENENISRVPIKISRNVKLTGNEMCLNDAGYENNNDKKSQEGGENALKAWLKKEMLRKESQNIQHISKNFDDFNTYFKKFITYFMCTMLLISVFLNCFFLLSNTAEQKSSFTKKENLLLDNAIDLWHIDTAENDEWTINAKAYAASHMFGTTWMQEKISASLQSGLTVSNVWIALYLADINEDLHLKKAVQEFLLRNAEATLLNDTWRDELFNSVQKINDRIGIALKSQHE</sequence>
<dbReference type="AlphaFoldDB" id="A0A8X6TIB9"/>
<keyword evidence="3" id="KW-1185">Reference proteome</keyword>
<evidence type="ECO:0000313" key="2">
    <source>
        <dbReference type="EMBL" id="GFT20362.1"/>
    </source>
</evidence>
<dbReference type="Proteomes" id="UP000887013">
    <property type="component" value="Unassembled WGS sequence"/>
</dbReference>
<gene>
    <name evidence="2" type="ORF">NPIL_49951</name>
</gene>
<feature type="transmembrane region" description="Helical" evidence="1">
    <location>
        <begin position="317"/>
        <end position="338"/>
    </location>
</feature>